<dbReference type="Gene3D" id="1.10.8.260">
    <property type="entry name" value="HI0933 insert domain-like"/>
    <property type="match status" value="1"/>
</dbReference>
<feature type="domain" description="RsdA/BaiN/AoA(So)-like insert" evidence="5">
    <location>
        <begin position="189"/>
        <end position="342"/>
    </location>
</feature>
<dbReference type="PANTHER" id="PTHR42887:SF2">
    <property type="entry name" value="OS12G0638800 PROTEIN"/>
    <property type="match status" value="1"/>
</dbReference>
<dbReference type="Gene3D" id="2.40.30.10">
    <property type="entry name" value="Translation factors"/>
    <property type="match status" value="1"/>
</dbReference>
<evidence type="ECO:0000259" key="5">
    <source>
        <dbReference type="Pfam" id="PF22780"/>
    </source>
</evidence>
<sequence>MNILVIGAGVAGLFFASFMDKHDVRLIEKNEFAGRKLLATGNGRCNFTNLNFSAKNFKANNKYFIQYPIEYFTNKDLIKYLNEIGIATTNLASGRCYPKTMSSKTVRDALFLQAKENADFIFNEEVIRIDFKNKKVETKSNTYIYDKLVIATGGITLKNSGSDGKIFDLIKNDIPLTKMTYAITNYETEQKLSKKAKGTKVTAKASLIVDGNFIKSSIDDVIFQDYGLTGTAILDISNDLSESLTKKRSSYIYIDFFPEFSKKDFEKYLESLLTRFAKRSIKDILIGVINEKLLEDILKISHIKPDKRGFEINDKDFKNLVNSLKSLSFKISKIHDKENAQVTLGGVDSNFINPATMESTKVKDVFFIGECQDVAGDCGGYNISWAASSAKVASDYLRSLDV</sequence>
<evidence type="ECO:0000256" key="3">
    <source>
        <dbReference type="ARBA" id="ARBA00022827"/>
    </source>
</evidence>
<organism evidence="6 7">
    <name type="scientific">Anaerococcus octavius</name>
    <dbReference type="NCBI Taxonomy" id="54007"/>
    <lineage>
        <taxon>Bacteria</taxon>
        <taxon>Bacillati</taxon>
        <taxon>Bacillota</taxon>
        <taxon>Tissierellia</taxon>
        <taxon>Tissierellales</taxon>
        <taxon>Peptoniphilaceae</taxon>
        <taxon>Anaerococcus</taxon>
    </lineage>
</organism>
<comment type="cofactor">
    <cofactor evidence="1">
        <name>FAD</name>
        <dbReference type="ChEBI" id="CHEBI:57692"/>
    </cofactor>
</comment>
<dbReference type="InterPro" id="IPR057661">
    <property type="entry name" value="RsdA/BaiN/AoA(So)_Rossmann"/>
</dbReference>
<feature type="domain" description="RsdA/BaiN/AoA(So)-like Rossmann fold-like" evidence="4">
    <location>
        <begin position="2"/>
        <end position="394"/>
    </location>
</feature>
<proteinExistence type="predicted"/>
<dbReference type="InterPro" id="IPR055178">
    <property type="entry name" value="RsdA/BaiN/AoA(So)-like_dom"/>
</dbReference>
<keyword evidence="3" id="KW-0274">FAD</keyword>
<dbReference type="InterPro" id="IPR004792">
    <property type="entry name" value="BaiN-like"/>
</dbReference>
<dbReference type="Pfam" id="PF03486">
    <property type="entry name" value="HI0933_like"/>
    <property type="match status" value="1"/>
</dbReference>
<dbReference type="EMBL" id="PKGS01000003">
    <property type="protein sequence ID" value="PKZ16634.1"/>
    <property type="molecule type" value="Genomic_DNA"/>
</dbReference>
<dbReference type="Gene3D" id="3.50.50.60">
    <property type="entry name" value="FAD/NAD(P)-binding domain"/>
    <property type="match status" value="1"/>
</dbReference>
<gene>
    <name evidence="6" type="ORF">CYJ34_05405</name>
</gene>
<evidence type="ECO:0000313" key="7">
    <source>
        <dbReference type="Proteomes" id="UP000234335"/>
    </source>
</evidence>
<evidence type="ECO:0000259" key="4">
    <source>
        <dbReference type="Pfam" id="PF03486"/>
    </source>
</evidence>
<dbReference type="AlphaFoldDB" id="A0A2I1M927"/>
<keyword evidence="2" id="KW-0285">Flavoprotein</keyword>
<dbReference type="Pfam" id="PF22780">
    <property type="entry name" value="HI0933_like_1st"/>
    <property type="match status" value="1"/>
</dbReference>
<name>A0A2I1M927_9FIRM</name>
<reference evidence="6 7" key="1">
    <citation type="submission" date="2017-12" db="EMBL/GenBank/DDBJ databases">
        <title>Phylogenetic diversity of female urinary microbiome.</title>
        <authorList>
            <person name="Thomas-White K."/>
            <person name="Wolfe A.J."/>
        </authorList>
    </citation>
    <scope>NUCLEOTIDE SEQUENCE [LARGE SCALE GENOMIC DNA]</scope>
    <source>
        <strain evidence="6 7">UMB0119</strain>
    </source>
</reference>
<keyword evidence="7" id="KW-1185">Reference proteome</keyword>
<evidence type="ECO:0000256" key="2">
    <source>
        <dbReference type="ARBA" id="ARBA00022630"/>
    </source>
</evidence>
<dbReference type="PANTHER" id="PTHR42887">
    <property type="entry name" value="OS12G0638800 PROTEIN"/>
    <property type="match status" value="1"/>
</dbReference>
<comment type="caution">
    <text evidence="6">The sequence shown here is derived from an EMBL/GenBank/DDBJ whole genome shotgun (WGS) entry which is preliminary data.</text>
</comment>
<dbReference type="InterPro" id="IPR023166">
    <property type="entry name" value="BaiN-like_dom_sf"/>
</dbReference>
<dbReference type="InterPro" id="IPR036188">
    <property type="entry name" value="FAD/NAD-bd_sf"/>
</dbReference>
<evidence type="ECO:0000313" key="6">
    <source>
        <dbReference type="EMBL" id="PKZ16634.1"/>
    </source>
</evidence>
<dbReference type="RefSeq" id="WP_101540295.1">
    <property type="nucleotide sequence ID" value="NZ_CALTZC010000020.1"/>
</dbReference>
<evidence type="ECO:0000256" key="1">
    <source>
        <dbReference type="ARBA" id="ARBA00001974"/>
    </source>
</evidence>
<accession>A0A2I1M927</accession>
<dbReference type="SUPFAM" id="SSF51905">
    <property type="entry name" value="FAD/NAD(P)-binding domain"/>
    <property type="match status" value="1"/>
</dbReference>
<protein>
    <submittedName>
        <fullName evidence="6">Aminoacetone oxidase family FAD-binding enzyme</fullName>
    </submittedName>
</protein>
<dbReference type="Proteomes" id="UP000234335">
    <property type="component" value="Unassembled WGS sequence"/>
</dbReference>
<dbReference type="NCBIfam" id="TIGR00275">
    <property type="entry name" value="aminoacetone oxidase family FAD-binding enzyme"/>
    <property type="match status" value="1"/>
</dbReference>
<dbReference type="SUPFAM" id="SSF160996">
    <property type="entry name" value="HI0933 insert domain-like"/>
    <property type="match status" value="1"/>
</dbReference>